<accession>A0A6A5XQY3</accession>
<reference evidence="3" key="1">
    <citation type="journal article" date="2020" name="Stud. Mycol.">
        <title>101 Dothideomycetes genomes: a test case for predicting lifestyles and emergence of pathogens.</title>
        <authorList>
            <person name="Haridas S."/>
            <person name="Albert R."/>
            <person name="Binder M."/>
            <person name="Bloem J."/>
            <person name="Labutti K."/>
            <person name="Salamov A."/>
            <person name="Andreopoulos B."/>
            <person name="Baker S."/>
            <person name="Barry K."/>
            <person name="Bills G."/>
            <person name="Bluhm B."/>
            <person name="Cannon C."/>
            <person name="Castanera R."/>
            <person name="Culley D."/>
            <person name="Daum C."/>
            <person name="Ezra D."/>
            <person name="Gonzalez J."/>
            <person name="Henrissat B."/>
            <person name="Kuo A."/>
            <person name="Liang C."/>
            <person name="Lipzen A."/>
            <person name="Lutzoni F."/>
            <person name="Magnuson J."/>
            <person name="Mondo S."/>
            <person name="Nolan M."/>
            <person name="Ohm R."/>
            <person name="Pangilinan J."/>
            <person name="Park H.-J."/>
            <person name="Ramirez L."/>
            <person name="Alfaro M."/>
            <person name="Sun H."/>
            <person name="Tritt A."/>
            <person name="Yoshinaga Y."/>
            <person name="Zwiers L.-H."/>
            <person name="Turgeon B."/>
            <person name="Goodwin S."/>
            <person name="Spatafora J."/>
            <person name="Crous P."/>
            <person name="Grigoriev I."/>
        </authorList>
    </citation>
    <scope>NUCLEOTIDE SEQUENCE</scope>
    <source>
        <strain evidence="3">CBS 175.79</strain>
    </source>
</reference>
<sequence>MRASKLAFGLVCGPLICCYVVCAACCCPSRLRRCSGSESKKRFERRQKVAPRPLAVRPPERNLTIPVPRKVRRMSDKHEASSESLAGKTLDQTQSRLMRLPFELREMIFRAVVGDKTMHIVLKENKLGHYECLTPHETFCDTFQPDQYLRLRGCGRGTVDSSNIWAPNRKYARGDVTDGDIIPFLQTCRQIYSESIKLLYSTNTFSFHDLDCIRYFSSTILPRRFELVQSLTLEWLLAWPIYDPVGQNILLSAPALYPPHDEATWEATWRIIASMPKLKRLFVGLFYFDGFRDPEFEAQMLAPLMEVTRPKEFKLYPTWQLKAIEGAPFEVVNYS</sequence>
<protein>
    <recommendedName>
        <fullName evidence="2">DUF7730 domain-containing protein</fullName>
    </recommendedName>
</protein>
<dbReference type="GeneID" id="54285164"/>
<dbReference type="RefSeq" id="XP_033383648.1">
    <property type="nucleotide sequence ID" value="XM_033527767.1"/>
</dbReference>
<dbReference type="EMBL" id="ML978069">
    <property type="protein sequence ID" value="KAF2015309.1"/>
    <property type="molecule type" value="Genomic_DNA"/>
</dbReference>
<name>A0A6A5XQY3_9PLEO</name>
<keyword evidence="1" id="KW-0732">Signal</keyword>
<proteinExistence type="predicted"/>
<evidence type="ECO:0000313" key="3">
    <source>
        <dbReference type="EMBL" id="KAF2015309.1"/>
    </source>
</evidence>
<dbReference type="InterPro" id="IPR056632">
    <property type="entry name" value="DUF7730"/>
</dbReference>
<evidence type="ECO:0000313" key="4">
    <source>
        <dbReference type="Proteomes" id="UP000799778"/>
    </source>
</evidence>
<feature type="domain" description="DUF7730" evidence="2">
    <location>
        <begin position="91"/>
        <end position="316"/>
    </location>
</feature>
<dbReference type="AlphaFoldDB" id="A0A6A5XQY3"/>
<dbReference type="Proteomes" id="UP000799778">
    <property type="component" value="Unassembled WGS sequence"/>
</dbReference>
<dbReference type="Pfam" id="PF24864">
    <property type="entry name" value="DUF7730"/>
    <property type="match status" value="1"/>
</dbReference>
<organism evidence="3 4">
    <name type="scientific">Aaosphaeria arxii CBS 175.79</name>
    <dbReference type="NCBI Taxonomy" id="1450172"/>
    <lineage>
        <taxon>Eukaryota</taxon>
        <taxon>Fungi</taxon>
        <taxon>Dikarya</taxon>
        <taxon>Ascomycota</taxon>
        <taxon>Pezizomycotina</taxon>
        <taxon>Dothideomycetes</taxon>
        <taxon>Pleosporomycetidae</taxon>
        <taxon>Pleosporales</taxon>
        <taxon>Pleosporales incertae sedis</taxon>
        <taxon>Aaosphaeria</taxon>
    </lineage>
</organism>
<evidence type="ECO:0000256" key="1">
    <source>
        <dbReference type="SAM" id="SignalP"/>
    </source>
</evidence>
<feature type="chain" id="PRO_5025552717" description="DUF7730 domain-containing protein" evidence="1">
    <location>
        <begin position="24"/>
        <end position="335"/>
    </location>
</feature>
<gene>
    <name evidence="3" type="ORF">BU24DRAFT_421613</name>
</gene>
<dbReference type="PANTHER" id="PTHR38790">
    <property type="entry name" value="2EXR DOMAIN-CONTAINING PROTEIN-RELATED"/>
    <property type="match status" value="1"/>
</dbReference>
<keyword evidence="4" id="KW-1185">Reference proteome</keyword>
<evidence type="ECO:0000259" key="2">
    <source>
        <dbReference type="Pfam" id="PF24864"/>
    </source>
</evidence>
<feature type="signal peptide" evidence="1">
    <location>
        <begin position="1"/>
        <end position="23"/>
    </location>
</feature>
<dbReference type="OrthoDB" id="4757095at2759"/>